<dbReference type="InterPro" id="IPR050767">
    <property type="entry name" value="Sel1_AlgK"/>
</dbReference>
<gene>
    <name evidence="1" type="ORF">NCTC7911_01851</name>
</gene>
<reference evidence="1 2" key="1">
    <citation type="submission" date="2018-06" db="EMBL/GenBank/DDBJ databases">
        <authorList>
            <consortium name="Pathogen Informatics"/>
            <person name="Doyle S."/>
        </authorList>
    </citation>
    <scope>NUCLEOTIDE SEQUENCE [LARGE SCALE GENOMIC DNA]</scope>
    <source>
        <strain evidence="1 2">NCTC7911</strain>
    </source>
</reference>
<sequence length="309" mass="35772">MGRNWFGGLWREKNLSLDADNSAVFEITAFNGHQLLTDEQQEVQKELNALKIKAEKGDIEAMGELAEFYLYGANEEKAVYWTDQLAKKAGSVVFYRLASAYETGWIDGFKRDEKKAYDYYLKMANDNETFAQLWLANYYHGRRQLDDGVCYCGKRDFQKALDWATKAYKQGDNKASGLIADLYRKDPDGNRDLQKAIEWYQISIKQNQKIIVKKDESDTSAEVQEARFALSGDYLWLGDIYNELEDYDKAMYYYQLDINMPVMSHASRSYYQVGAMYEYGLGVKKDINQAKMYYKKACTKGISKACELK</sequence>
<dbReference type="EMBL" id="UGQC01000001">
    <property type="protein sequence ID" value="STZ00454.1"/>
    <property type="molecule type" value="Genomic_DNA"/>
</dbReference>
<proteinExistence type="predicted"/>
<protein>
    <submittedName>
        <fullName evidence="1">Sel1 repeat</fullName>
    </submittedName>
</protein>
<dbReference type="Gene3D" id="1.25.40.10">
    <property type="entry name" value="Tetratricopeptide repeat domain"/>
    <property type="match status" value="3"/>
</dbReference>
<dbReference type="InterPro" id="IPR011990">
    <property type="entry name" value="TPR-like_helical_dom_sf"/>
</dbReference>
<accession>A0A378QJF8</accession>
<dbReference type="Pfam" id="PF08238">
    <property type="entry name" value="Sel1"/>
    <property type="match status" value="6"/>
</dbReference>
<dbReference type="PANTHER" id="PTHR11102:SF160">
    <property type="entry name" value="ERAD-ASSOCIATED E3 UBIQUITIN-PROTEIN LIGASE COMPONENT HRD3"/>
    <property type="match status" value="1"/>
</dbReference>
<dbReference type="AlphaFoldDB" id="A0A378QJF8"/>
<keyword evidence="2" id="KW-1185">Reference proteome</keyword>
<dbReference type="InterPro" id="IPR006597">
    <property type="entry name" value="Sel1-like"/>
</dbReference>
<name>A0A378QJF8_MORLA</name>
<dbReference type="SUPFAM" id="SSF81901">
    <property type="entry name" value="HCP-like"/>
    <property type="match status" value="1"/>
</dbReference>
<dbReference type="Proteomes" id="UP000254107">
    <property type="component" value="Unassembled WGS sequence"/>
</dbReference>
<dbReference type="SMART" id="SM00671">
    <property type="entry name" value="SEL1"/>
    <property type="match status" value="5"/>
</dbReference>
<evidence type="ECO:0000313" key="2">
    <source>
        <dbReference type="Proteomes" id="UP000254107"/>
    </source>
</evidence>
<organism evidence="1 2">
    <name type="scientific">Moraxella lacunata</name>
    <dbReference type="NCBI Taxonomy" id="477"/>
    <lineage>
        <taxon>Bacteria</taxon>
        <taxon>Pseudomonadati</taxon>
        <taxon>Pseudomonadota</taxon>
        <taxon>Gammaproteobacteria</taxon>
        <taxon>Moraxellales</taxon>
        <taxon>Moraxellaceae</taxon>
        <taxon>Moraxella</taxon>
    </lineage>
</organism>
<evidence type="ECO:0000313" key="1">
    <source>
        <dbReference type="EMBL" id="STZ00454.1"/>
    </source>
</evidence>
<dbReference type="PANTHER" id="PTHR11102">
    <property type="entry name" value="SEL-1-LIKE PROTEIN"/>
    <property type="match status" value="1"/>
</dbReference>